<evidence type="ECO:0000256" key="1">
    <source>
        <dbReference type="SAM" id="Phobius"/>
    </source>
</evidence>
<organism evidence="2 3">
    <name type="scientific">Anaerococcus groningensis</name>
    <dbReference type="NCBI Taxonomy" id="3115616"/>
    <lineage>
        <taxon>Bacteria</taxon>
        <taxon>Bacillati</taxon>
        <taxon>Bacillota</taxon>
        <taxon>Tissierellia</taxon>
        <taxon>Tissierellales</taxon>
        <taxon>Peptoniphilaceae</taxon>
        <taxon>Anaerococcus</taxon>
    </lineage>
</organism>
<keyword evidence="1" id="KW-1133">Transmembrane helix</keyword>
<evidence type="ECO:0000313" key="2">
    <source>
        <dbReference type="EMBL" id="MFO3717783.1"/>
    </source>
</evidence>
<keyword evidence="1" id="KW-0812">Transmembrane</keyword>
<dbReference type="EMBL" id="JBGMEG010000009">
    <property type="protein sequence ID" value="MFO3717783.1"/>
    <property type="molecule type" value="Genomic_DNA"/>
</dbReference>
<sequence length="201" mass="23367">MRYKVDNKTKRYIFYLIVLLVAYYLVETLPFRKEEKTRNEIVSENIKTLASTGSELDSLITSDKQALNDFFFNDNTSEKIMGLISTYSADRDFKINDNIKIFLQQKGNPVKIRYKRAEYELINTKIRNSEDASDNMAITYDVIVTDNPNGINNYQLIHDLKTYLVDSFGQDAFNNFLDDIIADTIKENQELIKILSKGKKE</sequence>
<feature type="transmembrane region" description="Helical" evidence="1">
    <location>
        <begin position="12"/>
        <end position="31"/>
    </location>
</feature>
<evidence type="ECO:0000313" key="3">
    <source>
        <dbReference type="Proteomes" id="UP001637993"/>
    </source>
</evidence>
<keyword evidence="3" id="KW-1185">Reference proteome</keyword>
<comment type="caution">
    <text evidence="2">The sequence shown here is derived from an EMBL/GenBank/DDBJ whole genome shotgun (WGS) entry which is preliminary data.</text>
</comment>
<dbReference type="Proteomes" id="UP001637993">
    <property type="component" value="Unassembled WGS sequence"/>
</dbReference>
<gene>
    <name evidence="2" type="ORF">AB9Q04_05370</name>
</gene>
<keyword evidence="1" id="KW-0472">Membrane</keyword>
<proteinExistence type="predicted"/>
<name>A0ABW9N0Z5_9FIRM</name>
<dbReference type="RefSeq" id="WP_410024341.1">
    <property type="nucleotide sequence ID" value="NZ_JBGMEG010000009.1"/>
</dbReference>
<accession>A0ABW9N0Z5</accession>
<protein>
    <submittedName>
        <fullName evidence="2">Uncharacterized protein</fullName>
    </submittedName>
</protein>
<reference evidence="2 3" key="1">
    <citation type="journal article" date="2025" name="Anaerobe">
        <title>Description of Anaerococcus kampingiae sp. nov., Anaerococcus groningensis sp. nov., Anaerococcus martiniensis sp. nov., and Anaerococcus cruorum sp. nov., isolated from human clinical specimens.</title>
        <authorList>
            <person name="Boiten K.E."/>
            <person name="Meijer J."/>
            <person name="van Wezel E.M."/>
            <person name="Veloo A.C.M."/>
        </authorList>
    </citation>
    <scope>NUCLEOTIDE SEQUENCE [LARGE SCALE GENOMIC DNA]</scope>
    <source>
        <strain evidence="2 3">ENR1011</strain>
    </source>
</reference>